<dbReference type="AlphaFoldDB" id="A0A2T7EEG1"/>
<evidence type="ECO:0000313" key="3">
    <source>
        <dbReference type="Proteomes" id="UP000244336"/>
    </source>
</evidence>
<reference evidence="2 3" key="1">
    <citation type="submission" date="2018-04" db="EMBL/GenBank/DDBJ databases">
        <title>WGS assembly of Panicum hallii var. hallii HAL2.</title>
        <authorList>
            <person name="Lovell J."/>
            <person name="Jenkins J."/>
            <person name="Lowry D."/>
            <person name="Mamidi S."/>
            <person name="Sreedasyam A."/>
            <person name="Weng X."/>
            <person name="Barry K."/>
            <person name="Bonette J."/>
            <person name="Campitelli B."/>
            <person name="Daum C."/>
            <person name="Gordon S."/>
            <person name="Gould B."/>
            <person name="Lipzen A."/>
            <person name="MacQueen A."/>
            <person name="Palacio-Mejia J."/>
            <person name="Plott C."/>
            <person name="Shakirov E."/>
            <person name="Shu S."/>
            <person name="Yoshinaga Y."/>
            <person name="Zane M."/>
            <person name="Rokhsar D."/>
            <person name="Grimwood J."/>
            <person name="Schmutz J."/>
            <person name="Juenger T."/>
        </authorList>
    </citation>
    <scope>NUCLEOTIDE SEQUENCE [LARGE SCALE GENOMIC DNA]</scope>
    <source>
        <strain evidence="3">cv. HAL2</strain>
    </source>
</reference>
<evidence type="ECO:0000256" key="1">
    <source>
        <dbReference type="SAM" id="MobiDB-lite"/>
    </source>
</evidence>
<dbReference type="EMBL" id="CM009751">
    <property type="protein sequence ID" value="PUZ66216.1"/>
    <property type="molecule type" value="Genomic_DNA"/>
</dbReference>
<dbReference type="Gramene" id="PUZ66216">
    <property type="protein sequence ID" value="PUZ66216"/>
    <property type="gene ID" value="GQ55_3G289500"/>
</dbReference>
<evidence type="ECO:0000313" key="2">
    <source>
        <dbReference type="EMBL" id="PUZ66216.1"/>
    </source>
</evidence>
<feature type="region of interest" description="Disordered" evidence="1">
    <location>
        <begin position="1"/>
        <end position="114"/>
    </location>
</feature>
<feature type="compositionally biased region" description="Pro residues" evidence="1">
    <location>
        <begin position="1"/>
        <end position="11"/>
    </location>
</feature>
<gene>
    <name evidence="2" type="ORF">GQ55_3G289500</name>
</gene>
<accession>A0A2T7EEG1</accession>
<proteinExistence type="predicted"/>
<dbReference type="Proteomes" id="UP000244336">
    <property type="component" value="Chromosome 3"/>
</dbReference>
<organism evidence="2 3">
    <name type="scientific">Panicum hallii var. hallii</name>
    <dbReference type="NCBI Taxonomy" id="1504633"/>
    <lineage>
        <taxon>Eukaryota</taxon>
        <taxon>Viridiplantae</taxon>
        <taxon>Streptophyta</taxon>
        <taxon>Embryophyta</taxon>
        <taxon>Tracheophyta</taxon>
        <taxon>Spermatophyta</taxon>
        <taxon>Magnoliopsida</taxon>
        <taxon>Liliopsida</taxon>
        <taxon>Poales</taxon>
        <taxon>Poaceae</taxon>
        <taxon>PACMAD clade</taxon>
        <taxon>Panicoideae</taxon>
        <taxon>Panicodae</taxon>
        <taxon>Paniceae</taxon>
        <taxon>Panicinae</taxon>
        <taxon>Panicum</taxon>
        <taxon>Panicum sect. Panicum</taxon>
    </lineage>
</organism>
<keyword evidence="3" id="KW-1185">Reference proteome</keyword>
<sequence>MVRRAGPPPSPLLSARMMSSCVQKPGGAGVGERASTGRSPGMRSLGRRGSGVEDEDAGVGEGRRHGGGVIQRGGVAGAAAWRSASRSGSGATGQAAKSLAEPPEVPFFLLHETN</sequence>
<name>A0A2T7EEG1_9POAL</name>
<feature type="compositionally biased region" description="Low complexity" evidence="1">
    <location>
        <begin position="77"/>
        <end position="96"/>
    </location>
</feature>
<feature type="compositionally biased region" description="Gly residues" evidence="1">
    <location>
        <begin position="67"/>
        <end position="76"/>
    </location>
</feature>
<protein>
    <submittedName>
        <fullName evidence="2">Uncharacterized protein</fullName>
    </submittedName>
</protein>